<gene>
    <name evidence="1" type="ORF">GA0070616_1337</name>
</gene>
<dbReference type="STRING" id="145857.GA0070616_1337"/>
<dbReference type="Proteomes" id="UP000199699">
    <property type="component" value="Unassembled WGS sequence"/>
</dbReference>
<protein>
    <submittedName>
        <fullName evidence="1">DNA binding domain-containing protein, excisionase family</fullName>
    </submittedName>
</protein>
<keyword evidence="2" id="KW-1185">Reference proteome</keyword>
<dbReference type="EMBL" id="FMHT01000003">
    <property type="protein sequence ID" value="SCL17697.1"/>
    <property type="molecule type" value="Genomic_DNA"/>
</dbReference>
<proteinExistence type="predicted"/>
<evidence type="ECO:0000313" key="1">
    <source>
        <dbReference type="EMBL" id="SCL17697.1"/>
    </source>
</evidence>
<dbReference type="AlphaFoldDB" id="A0A1C6RKI2"/>
<reference evidence="1 2" key="1">
    <citation type="submission" date="2016-06" db="EMBL/GenBank/DDBJ databases">
        <authorList>
            <person name="Kjaerup R.B."/>
            <person name="Dalgaard T.S."/>
            <person name="Juul-Madsen H.R."/>
        </authorList>
    </citation>
    <scope>NUCLEOTIDE SEQUENCE [LARGE SCALE GENOMIC DNA]</scope>
    <source>
        <strain evidence="1 2">DSM 43818</strain>
    </source>
</reference>
<sequence length="76" mass="8045">MQSLSSNRAIPDPAAEPTITVKRAALVLGISIRHAYVAAERGDLPSIRVGRKVVVPTARFLAKYDLDDTSSAPTAA</sequence>
<organism evidence="1 2">
    <name type="scientific">Micromonospora nigra</name>
    <dbReference type="NCBI Taxonomy" id="145857"/>
    <lineage>
        <taxon>Bacteria</taxon>
        <taxon>Bacillati</taxon>
        <taxon>Actinomycetota</taxon>
        <taxon>Actinomycetes</taxon>
        <taxon>Micromonosporales</taxon>
        <taxon>Micromonosporaceae</taxon>
        <taxon>Micromonospora</taxon>
    </lineage>
</organism>
<dbReference type="RefSeq" id="WP_091077864.1">
    <property type="nucleotide sequence ID" value="NZ_FMHT01000003.1"/>
</dbReference>
<dbReference type="OrthoDB" id="4954032at2"/>
<name>A0A1C6RKI2_9ACTN</name>
<evidence type="ECO:0000313" key="2">
    <source>
        <dbReference type="Proteomes" id="UP000199699"/>
    </source>
</evidence>
<accession>A0A1C6RKI2</accession>